<protein>
    <submittedName>
        <fullName evidence="1">Uncharacterized protein</fullName>
    </submittedName>
</protein>
<accession>A0ACB8SFL3</accession>
<dbReference type="Proteomes" id="UP000814140">
    <property type="component" value="Unassembled WGS sequence"/>
</dbReference>
<sequence length="107" mass="11765">MLNVSHLLLYLFNRKGRRRVTIASSVFISCDEELSLLDRRKPTLSSRLVLPGASLCDGPRHLAKRRRTATGLLPVGTALPIRVAGFPPGKGNFRMNPAKAQVTCIRA</sequence>
<evidence type="ECO:0000313" key="1">
    <source>
        <dbReference type="EMBL" id="KAI0055309.1"/>
    </source>
</evidence>
<keyword evidence="2" id="KW-1185">Reference proteome</keyword>
<organism evidence="1 2">
    <name type="scientific">Artomyces pyxidatus</name>
    <dbReference type="NCBI Taxonomy" id="48021"/>
    <lineage>
        <taxon>Eukaryota</taxon>
        <taxon>Fungi</taxon>
        <taxon>Dikarya</taxon>
        <taxon>Basidiomycota</taxon>
        <taxon>Agaricomycotina</taxon>
        <taxon>Agaricomycetes</taxon>
        <taxon>Russulales</taxon>
        <taxon>Auriscalpiaceae</taxon>
        <taxon>Artomyces</taxon>
    </lineage>
</organism>
<reference evidence="1" key="1">
    <citation type="submission" date="2021-03" db="EMBL/GenBank/DDBJ databases">
        <authorList>
            <consortium name="DOE Joint Genome Institute"/>
            <person name="Ahrendt S."/>
            <person name="Looney B.P."/>
            <person name="Miyauchi S."/>
            <person name="Morin E."/>
            <person name="Drula E."/>
            <person name="Courty P.E."/>
            <person name="Chicoki N."/>
            <person name="Fauchery L."/>
            <person name="Kohler A."/>
            <person name="Kuo A."/>
            <person name="Labutti K."/>
            <person name="Pangilinan J."/>
            <person name="Lipzen A."/>
            <person name="Riley R."/>
            <person name="Andreopoulos W."/>
            <person name="He G."/>
            <person name="Johnson J."/>
            <person name="Barry K.W."/>
            <person name="Grigoriev I.V."/>
            <person name="Nagy L."/>
            <person name="Hibbett D."/>
            <person name="Henrissat B."/>
            <person name="Matheny P.B."/>
            <person name="Labbe J."/>
            <person name="Martin F."/>
        </authorList>
    </citation>
    <scope>NUCLEOTIDE SEQUENCE</scope>
    <source>
        <strain evidence="1">HHB10654</strain>
    </source>
</reference>
<reference evidence="1" key="2">
    <citation type="journal article" date="2022" name="New Phytol.">
        <title>Evolutionary transition to the ectomycorrhizal habit in the genomes of a hyperdiverse lineage of mushroom-forming fungi.</title>
        <authorList>
            <person name="Looney B."/>
            <person name="Miyauchi S."/>
            <person name="Morin E."/>
            <person name="Drula E."/>
            <person name="Courty P.E."/>
            <person name="Kohler A."/>
            <person name="Kuo A."/>
            <person name="LaButti K."/>
            <person name="Pangilinan J."/>
            <person name="Lipzen A."/>
            <person name="Riley R."/>
            <person name="Andreopoulos W."/>
            <person name="He G."/>
            <person name="Johnson J."/>
            <person name="Nolan M."/>
            <person name="Tritt A."/>
            <person name="Barry K.W."/>
            <person name="Grigoriev I.V."/>
            <person name="Nagy L.G."/>
            <person name="Hibbett D."/>
            <person name="Henrissat B."/>
            <person name="Matheny P.B."/>
            <person name="Labbe J."/>
            <person name="Martin F.M."/>
        </authorList>
    </citation>
    <scope>NUCLEOTIDE SEQUENCE</scope>
    <source>
        <strain evidence="1">HHB10654</strain>
    </source>
</reference>
<comment type="caution">
    <text evidence="1">The sequence shown here is derived from an EMBL/GenBank/DDBJ whole genome shotgun (WGS) entry which is preliminary data.</text>
</comment>
<gene>
    <name evidence="1" type="ORF">BV25DRAFT_228376</name>
</gene>
<evidence type="ECO:0000313" key="2">
    <source>
        <dbReference type="Proteomes" id="UP000814140"/>
    </source>
</evidence>
<name>A0ACB8SFL3_9AGAM</name>
<proteinExistence type="predicted"/>
<dbReference type="EMBL" id="MU277298">
    <property type="protein sequence ID" value="KAI0055309.1"/>
    <property type="molecule type" value="Genomic_DNA"/>
</dbReference>